<reference evidence="1 2" key="1">
    <citation type="submission" date="2018-08" db="EMBL/GenBank/DDBJ databases">
        <title>Draft genome of the lignicolous fungus Coniochaeta pulveracea.</title>
        <authorList>
            <person name="Borstlap C.J."/>
            <person name="De Witt R.N."/>
            <person name="Botha A."/>
            <person name="Volschenk H."/>
        </authorList>
    </citation>
    <scope>NUCLEOTIDE SEQUENCE [LARGE SCALE GENOMIC DNA]</scope>
    <source>
        <strain evidence="1 2">CAB683</strain>
    </source>
</reference>
<organism evidence="1 2">
    <name type="scientific">Coniochaeta pulveracea</name>
    <dbReference type="NCBI Taxonomy" id="177199"/>
    <lineage>
        <taxon>Eukaryota</taxon>
        <taxon>Fungi</taxon>
        <taxon>Dikarya</taxon>
        <taxon>Ascomycota</taxon>
        <taxon>Pezizomycotina</taxon>
        <taxon>Sordariomycetes</taxon>
        <taxon>Sordariomycetidae</taxon>
        <taxon>Coniochaetales</taxon>
        <taxon>Coniochaetaceae</taxon>
        <taxon>Coniochaeta</taxon>
    </lineage>
</organism>
<proteinExistence type="predicted"/>
<dbReference type="STRING" id="177199.A0A420Y701"/>
<dbReference type="InterPro" id="IPR011009">
    <property type="entry name" value="Kinase-like_dom_sf"/>
</dbReference>
<dbReference type="AlphaFoldDB" id="A0A420Y701"/>
<dbReference type="OrthoDB" id="8905873at2759"/>
<gene>
    <name evidence="1" type="ORF">DL546_005987</name>
</gene>
<dbReference type="Gene3D" id="1.10.510.10">
    <property type="entry name" value="Transferase(Phosphotransferase) domain 1"/>
    <property type="match status" value="1"/>
</dbReference>
<name>A0A420Y701_9PEZI</name>
<dbReference type="EMBL" id="QVQW01000040">
    <property type="protein sequence ID" value="RKU43655.1"/>
    <property type="molecule type" value="Genomic_DNA"/>
</dbReference>
<evidence type="ECO:0000313" key="1">
    <source>
        <dbReference type="EMBL" id="RKU43655.1"/>
    </source>
</evidence>
<keyword evidence="2" id="KW-1185">Reference proteome</keyword>
<evidence type="ECO:0000313" key="2">
    <source>
        <dbReference type="Proteomes" id="UP000275385"/>
    </source>
</evidence>
<sequence length="851" mass="96140">MASPCAGSSRSTATQAMANASSATGKLVNLGERLKAIEEHLTPRLPLLKDLTILRRATHSDKPRPLVESVDEKQFVHPLRVVEWGGFFDIQAKVQYDVITLLGQQDNTYRLPSFTEPADGYAWGSTDVHAIQVEHPILEIIEKLKATPYGEQFHVGNGLLFKRHINSLAENGSEVQARRQDKVIFPNAIPDDPKMNGLRMVYRLRENDTTLDETTKMNNPGDLLYLYDLRALEDMSMNQIQAGMKAMEVAVKWDIVPPKSQDAVWFGYLRRTKHVIDAVNRIYQYMLEAGLSFGYITNGPSFVFLYINWNDPTTLRYKVIEPGVMADHHVDSQLYCHPAMQVLAFSLYSLTKQAVGQDKRYRAIAQLQQHPPIPPKLFIQYLHPHVLHTPTLEGHFARRAYLDMDMNPFTRIDDMQQADDDGYGTHIPQLQYPSREVPIQLEAWCTQKCLQGLQLGQYMDPMCPNYPHHLGDRHKNTNASLTKVSHPKSYKDWITGMAVQLGRTLDEGITALNKQTNRMVYFQVIDLRHRYVLLAKATAAELYVDVVTEQLAYFSARDLQGIDEGGIPVHLGSINLLLQHEGAGPYFADHRTYLNHFTFFSWSGTPVINTPRPTPNFPFKKIAKAFHTALMNLQNRNLAHGNIKPSKFLWDVSNDKFYLADLSKALIGKRSEIYMTKEELGLDINNGFPFDPTKDWMPNHIPTLDWTSLEASLSQSIHPDMDFLEEGGLTGLMMQLYAEVVAAPKFLDTGYYARELETAGESSGQGLLRQQGFEAFDFKFSDFVHDGDFVLNVDGGPSARAHLPGKEVNPPLRPGQDTFMGYAGNSLDEDEGLSVKQVKVDLKGKGVDRRS</sequence>
<evidence type="ECO:0008006" key="3">
    <source>
        <dbReference type="Google" id="ProtNLM"/>
    </source>
</evidence>
<dbReference type="Proteomes" id="UP000275385">
    <property type="component" value="Unassembled WGS sequence"/>
</dbReference>
<accession>A0A420Y701</accession>
<protein>
    <recommendedName>
        <fullName evidence="3">Protein kinase domain-containing protein</fullName>
    </recommendedName>
</protein>
<dbReference type="SUPFAM" id="SSF56112">
    <property type="entry name" value="Protein kinase-like (PK-like)"/>
    <property type="match status" value="1"/>
</dbReference>
<comment type="caution">
    <text evidence="1">The sequence shown here is derived from an EMBL/GenBank/DDBJ whole genome shotgun (WGS) entry which is preliminary data.</text>
</comment>